<proteinExistence type="predicted"/>
<evidence type="ECO:0000256" key="1">
    <source>
        <dbReference type="ARBA" id="ARBA00022729"/>
    </source>
</evidence>
<dbReference type="EMBL" id="JACHCC010000013">
    <property type="protein sequence ID" value="MBB6502235.1"/>
    <property type="molecule type" value="Genomic_DNA"/>
</dbReference>
<keyword evidence="1 3" id="KW-0732">Signal</keyword>
<dbReference type="GO" id="GO:0042597">
    <property type="term" value="C:periplasmic space"/>
    <property type="evidence" value="ECO:0007669"/>
    <property type="project" value="InterPro"/>
</dbReference>
<dbReference type="InterPro" id="IPR008397">
    <property type="entry name" value="Alginate_lyase_dom"/>
</dbReference>
<dbReference type="Proteomes" id="UP000521017">
    <property type="component" value="Unassembled WGS sequence"/>
</dbReference>
<protein>
    <recommendedName>
        <fullName evidence="4">Alginate lyase domain-containing protein</fullName>
    </recommendedName>
</protein>
<keyword evidence="2" id="KW-0456">Lyase</keyword>
<dbReference type="InterPro" id="IPR008929">
    <property type="entry name" value="Chondroitin_lyas"/>
</dbReference>
<dbReference type="AlphaFoldDB" id="A0A7X0MLU3"/>
<dbReference type="GO" id="GO:0016829">
    <property type="term" value="F:lyase activity"/>
    <property type="evidence" value="ECO:0007669"/>
    <property type="project" value="UniProtKB-KW"/>
</dbReference>
<comment type="caution">
    <text evidence="5">The sequence shown here is derived from an EMBL/GenBank/DDBJ whole genome shotgun (WGS) entry which is preliminary data.</text>
</comment>
<dbReference type="Pfam" id="PF05426">
    <property type="entry name" value="Alginate_lyase"/>
    <property type="match status" value="1"/>
</dbReference>
<name>A0A7X0MLU3_9SPHI</name>
<accession>A0A7X0MLU3</accession>
<evidence type="ECO:0000313" key="5">
    <source>
        <dbReference type="EMBL" id="MBB6502235.1"/>
    </source>
</evidence>
<organism evidence="5 6">
    <name type="scientific">Pedobacter cryoconitis</name>
    <dbReference type="NCBI Taxonomy" id="188932"/>
    <lineage>
        <taxon>Bacteria</taxon>
        <taxon>Pseudomonadati</taxon>
        <taxon>Bacteroidota</taxon>
        <taxon>Sphingobacteriia</taxon>
        <taxon>Sphingobacteriales</taxon>
        <taxon>Sphingobacteriaceae</taxon>
        <taxon>Pedobacter</taxon>
    </lineage>
</organism>
<gene>
    <name evidence="5" type="ORF">HDF25_004414</name>
</gene>
<feature type="domain" description="Alginate lyase" evidence="4">
    <location>
        <begin position="68"/>
        <end position="344"/>
    </location>
</feature>
<dbReference type="RefSeq" id="WP_184628501.1">
    <property type="nucleotide sequence ID" value="NZ_JACHCC010000013.1"/>
</dbReference>
<dbReference type="Gene3D" id="1.50.10.100">
    <property type="entry name" value="Chondroitin AC/alginate lyase"/>
    <property type="match status" value="1"/>
</dbReference>
<feature type="chain" id="PRO_5031012575" description="Alginate lyase domain-containing protein" evidence="3">
    <location>
        <begin position="21"/>
        <end position="398"/>
    </location>
</feature>
<evidence type="ECO:0000313" key="6">
    <source>
        <dbReference type="Proteomes" id="UP000521017"/>
    </source>
</evidence>
<evidence type="ECO:0000259" key="4">
    <source>
        <dbReference type="Pfam" id="PF05426"/>
    </source>
</evidence>
<reference evidence="5 6" key="1">
    <citation type="submission" date="2020-08" db="EMBL/GenBank/DDBJ databases">
        <title>Genomic Encyclopedia of Type Strains, Phase IV (KMG-V): Genome sequencing to study the core and pangenomes of soil and plant-associated prokaryotes.</title>
        <authorList>
            <person name="Whitman W."/>
        </authorList>
    </citation>
    <scope>NUCLEOTIDE SEQUENCE [LARGE SCALE GENOMIC DNA]</scope>
    <source>
        <strain evidence="5 6">M2T3</strain>
    </source>
</reference>
<evidence type="ECO:0000256" key="2">
    <source>
        <dbReference type="ARBA" id="ARBA00023239"/>
    </source>
</evidence>
<evidence type="ECO:0000256" key="3">
    <source>
        <dbReference type="SAM" id="SignalP"/>
    </source>
</evidence>
<dbReference type="SUPFAM" id="SSF48230">
    <property type="entry name" value="Chondroitin AC/alginate lyase"/>
    <property type="match status" value="1"/>
</dbReference>
<sequence>MKKNLFYITLALLYSQFSFAQAPKVFLINADLIKAKKEAYQRKDKQVSNQVDQVIRSADRLLTANPRSVMDKTSTPPSGSKHDYMSLATYFWPDPSKPDGTPYIRKDGERNPDIKRITDATYLHGLTDQCKFLSLAYYFTGQEKYALKASELLNIWFIAPETKMNPNLNYAQAITGVNDGRGIGIIESRSLIQLADWIGLLANSKALSAQQTEGLKTWYKQYLDWMLNSKNGKDEHRSKNNHGTIYDAQIASFALFTDNKELAKKTITESLQRITIQITPEGKQPLELARTKAYSYSTMNLNDGWFDLALLGGHAGIDVWNYHTSDGKSIRKALDWLIPYGMGEKAKDYKQITPYDTNELYRLLTLAGTAYKNPAYFKQAAAIPKDKDTPLTDLLYKP</sequence>
<feature type="signal peptide" evidence="3">
    <location>
        <begin position="1"/>
        <end position="20"/>
    </location>
</feature>